<dbReference type="RefSeq" id="WP_008505865.1">
    <property type="nucleotide sequence ID" value="NZ_CM001403.1"/>
</dbReference>
<dbReference type="SMART" id="SM00564">
    <property type="entry name" value="PQQ"/>
    <property type="match status" value="4"/>
</dbReference>
<gene>
    <name evidence="2" type="ORF">Mucpa_1809</name>
</gene>
<proteinExistence type="predicted"/>
<accession>H1YA82</accession>
<dbReference type="SUPFAM" id="SSF50998">
    <property type="entry name" value="Quinoprotein alcohol dehydrogenase-like"/>
    <property type="match status" value="1"/>
</dbReference>
<dbReference type="PANTHER" id="PTHR34512:SF30">
    <property type="entry name" value="OUTER MEMBRANE PROTEIN ASSEMBLY FACTOR BAMB"/>
    <property type="match status" value="1"/>
</dbReference>
<evidence type="ECO:0000259" key="1">
    <source>
        <dbReference type="Pfam" id="PF13360"/>
    </source>
</evidence>
<dbReference type="PROSITE" id="PS51257">
    <property type="entry name" value="PROKAR_LIPOPROTEIN"/>
    <property type="match status" value="1"/>
</dbReference>
<dbReference type="EMBL" id="CM001403">
    <property type="protein sequence ID" value="EHQ25963.1"/>
    <property type="molecule type" value="Genomic_DNA"/>
</dbReference>
<dbReference type="STRING" id="714943.Mucpa_1809"/>
<dbReference type="PANTHER" id="PTHR34512">
    <property type="entry name" value="CELL SURFACE PROTEIN"/>
    <property type="match status" value="1"/>
</dbReference>
<dbReference type="HOGENOM" id="CLU_754023_0_0_10"/>
<dbReference type="InterPro" id="IPR018391">
    <property type="entry name" value="PQQ_b-propeller_rpt"/>
</dbReference>
<organism evidence="2 3">
    <name type="scientific">Mucilaginibacter paludis DSM 18603</name>
    <dbReference type="NCBI Taxonomy" id="714943"/>
    <lineage>
        <taxon>Bacteria</taxon>
        <taxon>Pseudomonadati</taxon>
        <taxon>Bacteroidota</taxon>
        <taxon>Sphingobacteriia</taxon>
        <taxon>Sphingobacteriales</taxon>
        <taxon>Sphingobacteriaceae</taxon>
        <taxon>Mucilaginibacter</taxon>
    </lineage>
</organism>
<dbReference type="Proteomes" id="UP000002774">
    <property type="component" value="Chromosome"/>
</dbReference>
<dbReference type="Gene3D" id="2.130.10.10">
    <property type="entry name" value="YVTN repeat-like/Quinoprotein amine dehydrogenase"/>
    <property type="match status" value="1"/>
</dbReference>
<name>H1YA82_9SPHI</name>
<dbReference type="OrthoDB" id="9816081at2"/>
<feature type="domain" description="Pyrrolo-quinoline quinone repeat" evidence="1">
    <location>
        <begin position="134"/>
        <end position="339"/>
    </location>
</feature>
<reference evidence="2" key="1">
    <citation type="submission" date="2011-09" db="EMBL/GenBank/DDBJ databases">
        <title>The permanent draft genome of Mucilaginibacter paludis DSM 18603.</title>
        <authorList>
            <consortium name="US DOE Joint Genome Institute (JGI-PGF)"/>
            <person name="Lucas S."/>
            <person name="Han J."/>
            <person name="Lapidus A."/>
            <person name="Bruce D."/>
            <person name="Goodwin L."/>
            <person name="Pitluck S."/>
            <person name="Peters L."/>
            <person name="Kyrpides N."/>
            <person name="Mavromatis K."/>
            <person name="Ivanova N."/>
            <person name="Mikhailova N."/>
            <person name="Held B."/>
            <person name="Detter J.C."/>
            <person name="Tapia R."/>
            <person name="Han C."/>
            <person name="Land M."/>
            <person name="Hauser L."/>
            <person name="Markowitz V."/>
            <person name="Cheng J.-F."/>
            <person name="Hugenholtz P."/>
            <person name="Woyke T."/>
            <person name="Wu D."/>
            <person name="Tindall B."/>
            <person name="Brambilla E."/>
            <person name="Klenk H.-P."/>
            <person name="Eisen J.A."/>
        </authorList>
    </citation>
    <scope>NUCLEOTIDE SEQUENCE [LARGE SCALE GENOMIC DNA]</scope>
    <source>
        <strain evidence="2">DSM 18603</strain>
    </source>
</reference>
<dbReference type="Pfam" id="PF13360">
    <property type="entry name" value="PQQ_2"/>
    <property type="match status" value="1"/>
</dbReference>
<dbReference type="InterPro" id="IPR015943">
    <property type="entry name" value="WD40/YVTN_repeat-like_dom_sf"/>
</dbReference>
<dbReference type="InterPro" id="IPR011047">
    <property type="entry name" value="Quinoprotein_ADH-like_sf"/>
</dbReference>
<dbReference type="InterPro" id="IPR002372">
    <property type="entry name" value="PQQ_rpt_dom"/>
</dbReference>
<keyword evidence="3" id="KW-1185">Reference proteome</keyword>
<protein>
    <recommendedName>
        <fullName evidence="1">Pyrrolo-quinoline quinone repeat domain-containing protein</fullName>
    </recommendedName>
</protein>
<evidence type="ECO:0000313" key="3">
    <source>
        <dbReference type="Proteomes" id="UP000002774"/>
    </source>
</evidence>
<dbReference type="AlphaFoldDB" id="H1YA82"/>
<sequence>MHQFKYIILALIGLGLFSCKEQDPLRSTLYISTSNDDLYSINLKTDQLNWSIPGDTGRTELSFFSLKGDKLIKAYTDKHIIEVNKQNGKINWSYQDKLSENHAYYHYDLDKVIDAFFSQYPVIYQNRMIYASTQGEIKAVDLASKKVLWTHQLNIPIDFSPSVVQNKLVLNLGYRMMTLDPNSGKQLEALDFKTPIPNETTVDGDCIYVADEHGQAFGFDSNLNQLWTSIPENADAGSSKVITSKDKLLYGYRSIILLDKKTGKPDWEATLPGDVIARSLAIAGNEISVGAANGIFVLDAANGKILRQKRLTKNDMVGMMYYANGFYYYWCTDNGLYKTSRDLKADKMIYQTKKTINELTGTYMVAE</sequence>
<dbReference type="eggNOG" id="COG1520">
    <property type="taxonomic scope" value="Bacteria"/>
</dbReference>
<evidence type="ECO:0000313" key="2">
    <source>
        <dbReference type="EMBL" id="EHQ25963.1"/>
    </source>
</evidence>